<dbReference type="EMBL" id="JBHSMI010000052">
    <property type="protein sequence ID" value="MFC5406003.1"/>
    <property type="molecule type" value="Genomic_DNA"/>
</dbReference>
<dbReference type="Pfam" id="PF17186">
    <property type="entry name" value="Lipocalin_9"/>
    <property type="match status" value="1"/>
</dbReference>
<keyword evidence="3" id="KW-1185">Reference proteome</keyword>
<name>A0ABW0HYJ2_9BACL</name>
<feature type="domain" description="AttH" evidence="1">
    <location>
        <begin position="144"/>
        <end position="216"/>
    </location>
</feature>
<reference evidence="3" key="1">
    <citation type="journal article" date="2019" name="Int. J. Syst. Evol. Microbiol.">
        <title>The Global Catalogue of Microorganisms (GCM) 10K type strain sequencing project: providing services to taxonomists for standard genome sequencing and annotation.</title>
        <authorList>
            <consortium name="The Broad Institute Genomics Platform"/>
            <consortium name="The Broad Institute Genome Sequencing Center for Infectious Disease"/>
            <person name="Wu L."/>
            <person name="Ma J."/>
        </authorList>
    </citation>
    <scope>NUCLEOTIDE SEQUENCE [LARGE SCALE GENOMIC DNA]</scope>
    <source>
        <strain evidence="3">CGMCC 1.18575</strain>
    </source>
</reference>
<evidence type="ECO:0000259" key="1">
    <source>
        <dbReference type="Pfam" id="PF07143"/>
    </source>
</evidence>
<dbReference type="Pfam" id="PF07143">
    <property type="entry name" value="CrtC"/>
    <property type="match status" value="1"/>
</dbReference>
<dbReference type="Gene3D" id="2.40.370.10">
    <property type="entry name" value="AttH-like domain"/>
    <property type="match status" value="2"/>
</dbReference>
<accession>A0ABW0HYJ2</accession>
<dbReference type="SUPFAM" id="SSF159245">
    <property type="entry name" value="AttH-like"/>
    <property type="match status" value="1"/>
</dbReference>
<evidence type="ECO:0000313" key="2">
    <source>
        <dbReference type="EMBL" id="MFC5406003.1"/>
    </source>
</evidence>
<organism evidence="2 3">
    <name type="scientific">Cohnella soli</name>
    <dbReference type="NCBI Taxonomy" id="425005"/>
    <lineage>
        <taxon>Bacteria</taxon>
        <taxon>Bacillati</taxon>
        <taxon>Bacillota</taxon>
        <taxon>Bacilli</taxon>
        <taxon>Bacillales</taxon>
        <taxon>Paenibacillaceae</taxon>
        <taxon>Cohnella</taxon>
    </lineage>
</organism>
<dbReference type="InterPro" id="IPR010791">
    <property type="entry name" value="AttH_dom"/>
</dbReference>
<dbReference type="Proteomes" id="UP001596113">
    <property type="component" value="Unassembled WGS sequence"/>
</dbReference>
<gene>
    <name evidence="2" type="ORF">ACFPOF_24950</name>
</gene>
<comment type="caution">
    <text evidence="2">The sequence shown here is derived from an EMBL/GenBank/DDBJ whole genome shotgun (WGS) entry which is preliminary data.</text>
</comment>
<evidence type="ECO:0000313" key="3">
    <source>
        <dbReference type="Proteomes" id="UP001596113"/>
    </source>
</evidence>
<dbReference type="PANTHER" id="PTHR38591">
    <property type="entry name" value="HYDROLASE"/>
    <property type="match status" value="1"/>
</dbReference>
<dbReference type="PANTHER" id="PTHR38591:SF1">
    <property type="entry name" value="BLL1000 PROTEIN"/>
    <property type="match status" value="1"/>
</dbReference>
<protein>
    <submittedName>
        <fullName evidence="2">Lipocalin family protein</fullName>
    </submittedName>
</protein>
<dbReference type="InterPro" id="IPR023374">
    <property type="entry name" value="AttH-like_dom_sf"/>
</dbReference>
<dbReference type="RefSeq" id="WP_378138539.1">
    <property type="nucleotide sequence ID" value="NZ_JBHSMI010000052.1"/>
</dbReference>
<proteinExistence type="predicted"/>
<sequence>MADVITFPQDAATHPMSNVEWWYGYALLSGNRGNRYAAMFSFFRVGELAVPKGHYVIHSLHRLGDARISSHSEIDRMLGIQMTGVYLPAYLLKNPRDTHTWSLYRRMLSGAELPSPHRYLPSSEVLARPTRLKYGLHRLTFADDVSSFFRVSLTTSTSTLSLDFSPLKPISLIDEKGDLNGLRYYSVTRNRVIGELQTAEGKEQLWGEGWFDHQWGRNYGLLLGNGWDWFGLQMKDGNDLIVSRLRKAKPESKPYIVAKHIRSDGSVAQSERVGWLETGTWTSESSGATYPAQWQLSLPDFALELVVIPLLANQEMPIIGPLRNIWEGVCTVIGEAVAPDGRRMHVEGNGFVELVGYAKP</sequence>